<dbReference type="EMBL" id="LHQR01000013">
    <property type="protein sequence ID" value="KXG54421.1"/>
    <property type="molecule type" value="Genomic_DNA"/>
</dbReference>
<dbReference type="AlphaFoldDB" id="A0A135LZS4"/>
<dbReference type="OrthoDB" id="20872at2759"/>
<accession>A0A135LZS4</accession>
<evidence type="ECO:0000313" key="3">
    <source>
        <dbReference type="Proteomes" id="UP000070168"/>
    </source>
</evidence>
<feature type="compositionally biased region" description="Basic and acidic residues" evidence="1">
    <location>
        <begin position="19"/>
        <end position="34"/>
    </location>
</feature>
<feature type="compositionally biased region" description="Low complexity" evidence="1">
    <location>
        <begin position="486"/>
        <end position="496"/>
    </location>
</feature>
<dbReference type="PANTHER" id="PTHR42345">
    <property type="entry name" value="TPR_REGION DOMAIN-CONTAINING PROTEIN"/>
    <property type="match status" value="1"/>
</dbReference>
<name>A0A135LZS4_PENPA</name>
<evidence type="ECO:0000313" key="2">
    <source>
        <dbReference type="EMBL" id="KXG54421.1"/>
    </source>
</evidence>
<dbReference type="GeneID" id="63710579"/>
<dbReference type="PANTHER" id="PTHR42345:SF2">
    <property type="entry name" value="HELICASE-LIKE PROTEIN"/>
    <property type="match status" value="1"/>
</dbReference>
<feature type="region of interest" description="Disordered" evidence="1">
    <location>
        <begin position="477"/>
        <end position="502"/>
    </location>
</feature>
<dbReference type="OMA" id="VFEVPNM"/>
<comment type="caution">
    <text evidence="2">The sequence shown here is derived from an EMBL/GenBank/DDBJ whole genome shotgun (WGS) entry which is preliminary data.</text>
</comment>
<dbReference type="STRING" id="5078.A0A135LZS4"/>
<gene>
    <name evidence="2" type="ORF">PGRI_075650</name>
</gene>
<feature type="region of interest" description="Disordered" evidence="1">
    <location>
        <begin position="1"/>
        <end position="57"/>
    </location>
</feature>
<sequence length="956" mass="106240">MKKEKEKSGSIEASTPPKSRPDCSSRQQGTKDPRGSPTRDSPTPEEHGEPRQPQNLQDLLESRLDMACKLKDHSPDSNPGPPEKSYLTPKDIKALLSGAPHFLLEKGKHGRWYPQVIFPWDEQNPIIQHMWDRKALPHASFTLSTLHAHLPVPDDWAVKGGVPIQVADWRRRTGAVNRATFDVGIFEVPNMLSNNGKEPGTVGFRHFLELSVADAIRYVPEKPKTLPSIQQLSNMGATVAFGLMEGYHKPYSQCQSGVVFDRHTLICEGPEAWKRIGVRDINLRYLVQRLEHLRNVRREILTEGSTKTILDIESPRELHDGLHTHSLHPHPPNELIERHPQSVKSQIKTLSLVLATPGAWINFSLPEWRFRAGQVLWEASLHCDGDCLEPDSSNDKVSGDILISSGMERKWLLIQLLLSAELLLRLDAFVRVGMLYDPHGGHITIPELRHFERLREGKLNWDLIVVRRFLNSLDITCPPPQPASPGGPRSKSSSTKSPEKSRRFTLLDSITRRSSSPPIPDLQSAWDCELSSSHVRLQLEGLYVFAENLGWPKLDALKATMELKLGDLNNPVLPRLVVDDSWGQEKISKEMLLAKEDMYTQSPSRRRVKLCSSGDPRSKTLGWISRSWLSGFVIPGEGISHLLMATLLENDADALAQLGSIANLYGGFVYGGRSWWSKACVVGRVLSCSAGAKTCMGWISSDMMPRDVNTGEIFKRGWLELAVEEVPRISSRPRIKHGAKLSMESTPLGTGDLTAEAFTLPVDTQEPSTTEVNIEGLTLSVNDYGPNGYGITPAEPSMTFSIADAHTGVSTTVCFPLKYNVRFISAHECCPPLGVASHKSDREKDETQPTRHVSKYTRLPGHPLHISYRYKYVSLDSLSNTPAPPLSQSADQAPEIIVIDARGNRDRETFARAWCAAVGCHAIISRSGGTRVTCCVACSIRQARAIDAMVVVRVSE</sequence>
<evidence type="ECO:0000256" key="1">
    <source>
        <dbReference type="SAM" id="MobiDB-lite"/>
    </source>
</evidence>
<proteinExistence type="predicted"/>
<organism evidence="2 3">
    <name type="scientific">Penicillium patulum</name>
    <name type="common">Penicillium griseofulvum</name>
    <dbReference type="NCBI Taxonomy" id="5078"/>
    <lineage>
        <taxon>Eukaryota</taxon>
        <taxon>Fungi</taxon>
        <taxon>Dikarya</taxon>
        <taxon>Ascomycota</taxon>
        <taxon>Pezizomycotina</taxon>
        <taxon>Eurotiomycetes</taxon>
        <taxon>Eurotiomycetidae</taxon>
        <taxon>Eurotiales</taxon>
        <taxon>Aspergillaceae</taxon>
        <taxon>Penicillium</taxon>
    </lineage>
</organism>
<keyword evidence="3" id="KW-1185">Reference proteome</keyword>
<reference evidence="2 3" key="1">
    <citation type="journal article" date="2016" name="BMC Genomics">
        <title>Genome sequencing and secondary metabolism of the postharvest pathogen Penicillium griseofulvum.</title>
        <authorList>
            <person name="Banani H."/>
            <person name="Marcet-Houben M."/>
            <person name="Ballester A.R."/>
            <person name="Abbruscato P."/>
            <person name="Gonzalez-Candelas L."/>
            <person name="Gabaldon T."/>
            <person name="Spadaro D."/>
        </authorList>
    </citation>
    <scope>NUCLEOTIDE SEQUENCE [LARGE SCALE GENOMIC DNA]</scope>
    <source>
        <strain evidence="2 3">PG3</strain>
    </source>
</reference>
<dbReference type="Proteomes" id="UP000070168">
    <property type="component" value="Unassembled WGS sequence"/>
</dbReference>
<protein>
    <submittedName>
        <fullName evidence="2">Uncharacterized protein</fullName>
    </submittedName>
</protein>
<dbReference type="RefSeq" id="XP_040652956.1">
    <property type="nucleotide sequence ID" value="XM_040795279.1"/>
</dbReference>